<feature type="compositionally biased region" description="Basic and acidic residues" evidence="1">
    <location>
        <begin position="209"/>
        <end position="222"/>
    </location>
</feature>
<evidence type="ECO:0000313" key="3">
    <source>
        <dbReference type="Proteomes" id="UP000324800"/>
    </source>
</evidence>
<dbReference type="AlphaFoldDB" id="A0A5J4W7B4"/>
<feature type="compositionally biased region" description="Gly residues" evidence="1">
    <location>
        <begin position="183"/>
        <end position="192"/>
    </location>
</feature>
<feature type="compositionally biased region" description="Acidic residues" evidence="1">
    <location>
        <begin position="195"/>
        <end position="208"/>
    </location>
</feature>
<proteinExistence type="predicted"/>
<evidence type="ECO:0000256" key="1">
    <source>
        <dbReference type="SAM" id="MobiDB-lite"/>
    </source>
</evidence>
<feature type="region of interest" description="Disordered" evidence="1">
    <location>
        <begin position="31"/>
        <end position="116"/>
    </location>
</feature>
<organism evidence="2 3">
    <name type="scientific">Streblomastix strix</name>
    <dbReference type="NCBI Taxonomy" id="222440"/>
    <lineage>
        <taxon>Eukaryota</taxon>
        <taxon>Metamonada</taxon>
        <taxon>Preaxostyla</taxon>
        <taxon>Oxymonadida</taxon>
        <taxon>Streblomastigidae</taxon>
        <taxon>Streblomastix</taxon>
    </lineage>
</organism>
<reference evidence="2 3" key="1">
    <citation type="submission" date="2019-03" db="EMBL/GenBank/DDBJ databases">
        <title>Single cell metagenomics reveals metabolic interactions within the superorganism composed of flagellate Streblomastix strix and complex community of Bacteroidetes bacteria on its surface.</title>
        <authorList>
            <person name="Treitli S.C."/>
            <person name="Kolisko M."/>
            <person name="Husnik F."/>
            <person name="Keeling P."/>
            <person name="Hampl V."/>
        </authorList>
    </citation>
    <scope>NUCLEOTIDE SEQUENCE [LARGE SCALE GENOMIC DNA]</scope>
    <source>
        <strain evidence="2">ST1C</strain>
    </source>
</reference>
<feature type="compositionally biased region" description="Basic and acidic residues" evidence="1">
    <location>
        <begin position="90"/>
        <end position="107"/>
    </location>
</feature>
<feature type="compositionally biased region" description="Acidic residues" evidence="1">
    <location>
        <begin position="38"/>
        <end position="47"/>
    </location>
</feature>
<evidence type="ECO:0000313" key="2">
    <source>
        <dbReference type="EMBL" id="KAA6390433.1"/>
    </source>
</evidence>
<dbReference type="Proteomes" id="UP000324800">
    <property type="component" value="Unassembled WGS sequence"/>
</dbReference>
<accession>A0A5J4W7B4</accession>
<protein>
    <submittedName>
        <fullName evidence="2">Uncharacterized protein</fullName>
    </submittedName>
</protein>
<comment type="caution">
    <text evidence="2">The sequence shown here is derived from an EMBL/GenBank/DDBJ whole genome shotgun (WGS) entry which is preliminary data.</text>
</comment>
<feature type="compositionally biased region" description="Basic residues" evidence="1">
    <location>
        <begin position="74"/>
        <end position="89"/>
    </location>
</feature>
<sequence>MLTRKLNQNQIIDLLNLLFQKILMAGSSEISSLNSEQQSEDSENAEESSEHSSGEQFDDIQAPESVSRQIRQINIKKKKKKKKKKKRIIRAQEEEGTVEHERVRDGNQPHNSAPNRRRIQTLAATSQYDAEEQHERIERVQAPLRTQQNHAQVYIEDPITGHFSRINNTKANIAAVKRRGREGTTGGFGIRGSGDEEYDEEGDLTESELAEKDGREFVEVLN</sequence>
<feature type="region of interest" description="Disordered" evidence="1">
    <location>
        <begin position="181"/>
        <end position="222"/>
    </location>
</feature>
<gene>
    <name evidence="2" type="ORF">EZS28_014038</name>
</gene>
<dbReference type="EMBL" id="SNRW01003219">
    <property type="protein sequence ID" value="KAA6390433.1"/>
    <property type="molecule type" value="Genomic_DNA"/>
</dbReference>
<name>A0A5J4W7B4_9EUKA</name>